<proteinExistence type="predicted"/>
<keyword evidence="2" id="KW-1185">Reference proteome</keyword>
<gene>
    <name evidence="1" type="ORF">ACFFH4_26290</name>
</gene>
<evidence type="ECO:0000313" key="2">
    <source>
        <dbReference type="Proteomes" id="UP001589833"/>
    </source>
</evidence>
<sequence>MYCFCEQKETLVLKVEGDVGADPLWCNQCSCNFDLEDIPISDELKGELMRWGNKYGKWIDWDKDKLIPNGIEMEEEHNKQGSILTEKVKKELRGKYRVKFSPSTMARGYANNQ</sequence>
<dbReference type="RefSeq" id="WP_273848337.1">
    <property type="nucleotide sequence ID" value="NZ_JAQQWT010000067.1"/>
</dbReference>
<accession>A0ABV6NNK7</accession>
<dbReference type="EMBL" id="JBHLTR010000125">
    <property type="protein sequence ID" value="MFC0562350.1"/>
    <property type="molecule type" value="Genomic_DNA"/>
</dbReference>
<dbReference type="Proteomes" id="UP001589833">
    <property type="component" value="Unassembled WGS sequence"/>
</dbReference>
<name>A0ABV6NNK7_9BACI</name>
<comment type="caution">
    <text evidence="1">The sequence shown here is derived from an EMBL/GenBank/DDBJ whole genome shotgun (WGS) entry which is preliminary data.</text>
</comment>
<reference evidence="1 2" key="1">
    <citation type="submission" date="2024-09" db="EMBL/GenBank/DDBJ databases">
        <authorList>
            <person name="Sun Q."/>
            <person name="Mori K."/>
        </authorList>
    </citation>
    <scope>NUCLEOTIDE SEQUENCE [LARGE SCALE GENOMIC DNA]</scope>
    <source>
        <strain evidence="1 2">NCAIM B.02301</strain>
    </source>
</reference>
<evidence type="ECO:0000313" key="1">
    <source>
        <dbReference type="EMBL" id="MFC0562350.1"/>
    </source>
</evidence>
<organism evidence="1 2">
    <name type="scientific">Halalkalibacter alkalisediminis</name>
    <dbReference type="NCBI Taxonomy" id="935616"/>
    <lineage>
        <taxon>Bacteria</taxon>
        <taxon>Bacillati</taxon>
        <taxon>Bacillota</taxon>
        <taxon>Bacilli</taxon>
        <taxon>Bacillales</taxon>
        <taxon>Bacillaceae</taxon>
        <taxon>Halalkalibacter</taxon>
    </lineage>
</organism>
<protein>
    <submittedName>
        <fullName evidence="1">Uncharacterized protein</fullName>
    </submittedName>
</protein>